<dbReference type="GO" id="GO:0016887">
    <property type="term" value="F:ATP hydrolysis activity"/>
    <property type="evidence" value="ECO:0007669"/>
    <property type="project" value="InterPro"/>
</dbReference>
<protein>
    <submittedName>
        <fullName evidence="15">Multidrug resistance protein 1</fullName>
    </submittedName>
</protein>
<dbReference type="Gene3D" id="1.20.1560.10">
    <property type="entry name" value="ABC transporter type 1, transmembrane domain"/>
    <property type="match status" value="1"/>
</dbReference>
<dbReference type="Proteomes" id="UP001182556">
    <property type="component" value="Unassembled WGS sequence"/>
</dbReference>
<evidence type="ECO:0000256" key="11">
    <source>
        <dbReference type="SAM" id="MobiDB-lite"/>
    </source>
</evidence>
<dbReference type="CDD" id="cd03249">
    <property type="entry name" value="ABC_MTABC3_MDL1_MDL2"/>
    <property type="match status" value="2"/>
</dbReference>
<dbReference type="CDD" id="cd18578">
    <property type="entry name" value="ABC_6TM_Pgp_ABCB1_D2_like"/>
    <property type="match status" value="1"/>
</dbReference>
<feature type="transmembrane region" description="Helical" evidence="12">
    <location>
        <begin position="858"/>
        <end position="879"/>
    </location>
</feature>
<feature type="transmembrane region" description="Helical" evidence="12">
    <location>
        <begin position="137"/>
        <end position="160"/>
    </location>
</feature>
<evidence type="ECO:0000256" key="6">
    <source>
        <dbReference type="ARBA" id="ARBA00022741"/>
    </source>
</evidence>
<feature type="transmembrane region" description="Helical" evidence="12">
    <location>
        <begin position="812"/>
        <end position="838"/>
    </location>
</feature>
<name>A0AAD9CWL8_PAPLA</name>
<feature type="compositionally biased region" description="Basic and acidic residues" evidence="11">
    <location>
        <begin position="1"/>
        <end position="11"/>
    </location>
</feature>
<evidence type="ECO:0000259" key="14">
    <source>
        <dbReference type="PROSITE" id="PS50929"/>
    </source>
</evidence>
<keyword evidence="3" id="KW-0813">Transport</keyword>
<evidence type="ECO:0000256" key="8">
    <source>
        <dbReference type="ARBA" id="ARBA00022989"/>
    </source>
</evidence>
<evidence type="ECO:0000313" key="16">
    <source>
        <dbReference type="Proteomes" id="UP001182556"/>
    </source>
</evidence>
<evidence type="ECO:0000256" key="10">
    <source>
        <dbReference type="ARBA" id="ARBA00023180"/>
    </source>
</evidence>
<feature type="transmembrane region" description="Helical" evidence="12">
    <location>
        <begin position="205"/>
        <end position="228"/>
    </location>
</feature>
<comment type="caution">
    <text evidence="15">The sequence shown here is derived from an EMBL/GenBank/DDBJ whole genome shotgun (WGS) entry which is preliminary data.</text>
</comment>
<evidence type="ECO:0000313" key="15">
    <source>
        <dbReference type="EMBL" id="KAK1922955.1"/>
    </source>
</evidence>
<dbReference type="InterPro" id="IPR039421">
    <property type="entry name" value="Type_1_exporter"/>
</dbReference>
<feature type="region of interest" description="Disordered" evidence="11">
    <location>
        <begin position="740"/>
        <end position="763"/>
    </location>
</feature>
<dbReference type="PANTHER" id="PTHR43394:SF27">
    <property type="entry name" value="ATP-DEPENDENT TRANSLOCASE ABCB1-LIKE"/>
    <property type="match status" value="1"/>
</dbReference>
<dbReference type="FunFam" id="3.40.50.300:FF:000066">
    <property type="entry name" value="ABC transporter B family member 1"/>
    <property type="match status" value="1"/>
</dbReference>
<dbReference type="InterPro" id="IPR011527">
    <property type="entry name" value="ABC1_TM_dom"/>
</dbReference>
<evidence type="ECO:0000256" key="9">
    <source>
        <dbReference type="ARBA" id="ARBA00023136"/>
    </source>
</evidence>
<feature type="transmembrane region" description="Helical" evidence="12">
    <location>
        <begin position="387"/>
        <end position="412"/>
    </location>
</feature>
<feature type="domain" description="ABC transporter" evidence="13">
    <location>
        <begin position="1139"/>
        <end position="1379"/>
    </location>
</feature>
<feature type="domain" description="ABC transmembrane type-1" evidence="14">
    <location>
        <begin position="140"/>
        <end position="447"/>
    </location>
</feature>
<evidence type="ECO:0000259" key="13">
    <source>
        <dbReference type="PROSITE" id="PS50893"/>
    </source>
</evidence>
<dbReference type="CDD" id="cd18577">
    <property type="entry name" value="ABC_6TM_Pgp_ABCB1_D1_like"/>
    <property type="match status" value="1"/>
</dbReference>
<feature type="transmembrane region" description="Helical" evidence="12">
    <location>
        <begin position="1073"/>
        <end position="1094"/>
    </location>
</feature>
<dbReference type="PROSITE" id="PS50893">
    <property type="entry name" value="ABC_TRANSPORTER_2"/>
    <property type="match status" value="2"/>
</dbReference>
<reference evidence="15" key="1">
    <citation type="submission" date="2023-02" db="EMBL/GenBank/DDBJ databases">
        <title>Identification and recombinant expression of a fungal hydrolase from Papiliotrema laurentii that hydrolyzes apple cutin and clears colloidal polyester polyurethane.</title>
        <authorList>
            <consortium name="DOE Joint Genome Institute"/>
            <person name="Roman V.A."/>
            <person name="Bojanowski C."/>
            <person name="Crable B.R."/>
            <person name="Wagner D.N."/>
            <person name="Hung C.S."/>
            <person name="Nadeau L.J."/>
            <person name="Schratz L."/>
            <person name="Haridas S."/>
            <person name="Pangilinan J."/>
            <person name="Lipzen A."/>
            <person name="Na H."/>
            <person name="Yan M."/>
            <person name="Ng V."/>
            <person name="Grigoriev I.V."/>
            <person name="Spatafora J.W."/>
            <person name="Barlow D."/>
            <person name="Biffinger J."/>
            <person name="Kelley-Loughnane N."/>
            <person name="Varaljay V.A."/>
            <person name="Crookes-Goodson W.J."/>
        </authorList>
    </citation>
    <scope>NUCLEOTIDE SEQUENCE</scope>
    <source>
        <strain evidence="15">5307AH</strain>
    </source>
</reference>
<keyword evidence="4 12" id="KW-0812">Transmembrane</keyword>
<dbReference type="FunFam" id="1.20.1560.10:FF:000102">
    <property type="entry name" value="ABC multidrug transporter Mdr1"/>
    <property type="match status" value="1"/>
</dbReference>
<dbReference type="Gene3D" id="3.40.50.300">
    <property type="entry name" value="P-loop containing nucleotide triphosphate hydrolases"/>
    <property type="match status" value="2"/>
</dbReference>
<keyword evidence="6" id="KW-0547">Nucleotide-binding</keyword>
<comment type="subcellular location">
    <subcellularLocation>
        <location evidence="1">Cell membrane</location>
        <topology evidence="1">Multi-pass membrane protein</topology>
    </subcellularLocation>
</comment>
<feature type="domain" description="ABC transmembrane type-1" evidence="14">
    <location>
        <begin position="815"/>
        <end position="1102"/>
    </location>
</feature>
<keyword evidence="7" id="KW-0067">ATP-binding</keyword>
<feature type="transmembrane region" description="Helical" evidence="12">
    <location>
        <begin position="280"/>
        <end position="298"/>
    </location>
</feature>
<dbReference type="InterPro" id="IPR003593">
    <property type="entry name" value="AAA+_ATPase"/>
</dbReference>
<feature type="transmembrane region" description="Helical" evidence="12">
    <location>
        <begin position="1042"/>
        <end position="1067"/>
    </location>
</feature>
<keyword evidence="5" id="KW-0677">Repeat</keyword>
<dbReference type="GO" id="GO:0005524">
    <property type="term" value="F:ATP binding"/>
    <property type="evidence" value="ECO:0007669"/>
    <property type="project" value="UniProtKB-KW"/>
</dbReference>
<feature type="region of interest" description="Disordered" evidence="11">
    <location>
        <begin position="1"/>
        <end position="116"/>
    </location>
</feature>
<keyword evidence="16" id="KW-1185">Reference proteome</keyword>
<dbReference type="SUPFAM" id="SSF52540">
    <property type="entry name" value="P-loop containing nucleoside triphosphate hydrolases"/>
    <property type="match status" value="2"/>
</dbReference>
<dbReference type="GO" id="GO:0005743">
    <property type="term" value="C:mitochondrial inner membrane"/>
    <property type="evidence" value="ECO:0007669"/>
    <property type="project" value="TreeGrafter"/>
</dbReference>
<evidence type="ECO:0000256" key="3">
    <source>
        <dbReference type="ARBA" id="ARBA00022448"/>
    </source>
</evidence>
<dbReference type="PANTHER" id="PTHR43394">
    <property type="entry name" value="ATP-DEPENDENT PERMEASE MDL1, MITOCHONDRIAL"/>
    <property type="match status" value="1"/>
</dbReference>
<proteinExistence type="inferred from homology"/>
<gene>
    <name evidence="15" type="ORF">DB88DRAFT_511529</name>
</gene>
<dbReference type="InterPro" id="IPR003439">
    <property type="entry name" value="ABC_transporter-like_ATP-bd"/>
</dbReference>
<evidence type="ECO:0000256" key="7">
    <source>
        <dbReference type="ARBA" id="ARBA00022840"/>
    </source>
</evidence>
<dbReference type="FunFam" id="3.40.50.300:FF:000302">
    <property type="entry name" value="ATP-binding cassette subfamily B member 5"/>
    <property type="match status" value="1"/>
</dbReference>
<feature type="compositionally biased region" description="Basic and acidic residues" evidence="11">
    <location>
        <begin position="102"/>
        <end position="116"/>
    </location>
</feature>
<dbReference type="Pfam" id="PF00664">
    <property type="entry name" value="ABC_membrane"/>
    <property type="match status" value="2"/>
</dbReference>
<keyword evidence="10" id="KW-0325">Glycoprotein</keyword>
<dbReference type="InterPro" id="IPR017871">
    <property type="entry name" value="ABC_transporter-like_CS"/>
</dbReference>
<evidence type="ECO:0000256" key="4">
    <source>
        <dbReference type="ARBA" id="ARBA00022692"/>
    </source>
</evidence>
<feature type="transmembrane region" description="Helical" evidence="12">
    <location>
        <begin position="930"/>
        <end position="953"/>
    </location>
</feature>
<evidence type="ECO:0000256" key="2">
    <source>
        <dbReference type="ARBA" id="ARBA00007577"/>
    </source>
</evidence>
<dbReference type="PROSITE" id="PS00211">
    <property type="entry name" value="ABC_TRANSPORTER_1"/>
    <property type="match status" value="2"/>
</dbReference>
<organism evidence="15 16">
    <name type="scientific">Papiliotrema laurentii</name>
    <name type="common">Cryptococcus laurentii</name>
    <dbReference type="NCBI Taxonomy" id="5418"/>
    <lineage>
        <taxon>Eukaryota</taxon>
        <taxon>Fungi</taxon>
        <taxon>Dikarya</taxon>
        <taxon>Basidiomycota</taxon>
        <taxon>Agaricomycotina</taxon>
        <taxon>Tremellomycetes</taxon>
        <taxon>Tremellales</taxon>
        <taxon>Rhynchogastremaceae</taxon>
        <taxon>Papiliotrema</taxon>
    </lineage>
</organism>
<evidence type="ECO:0000256" key="5">
    <source>
        <dbReference type="ARBA" id="ARBA00022737"/>
    </source>
</evidence>
<dbReference type="InterPro" id="IPR027417">
    <property type="entry name" value="P-loop_NTPase"/>
</dbReference>
<dbReference type="EMBL" id="JAODAN010000007">
    <property type="protein sequence ID" value="KAK1922955.1"/>
    <property type="molecule type" value="Genomic_DNA"/>
</dbReference>
<feature type="transmembrane region" description="Helical" evidence="12">
    <location>
        <begin position="304"/>
        <end position="325"/>
    </location>
</feature>
<feature type="domain" description="ABC transporter" evidence="13">
    <location>
        <begin position="482"/>
        <end position="727"/>
    </location>
</feature>
<feature type="transmembrane region" description="Helical" evidence="12">
    <location>
        <begin position="959"/>
        <end position="978"/>
    </location>
</feature>
<dbReference type="GO" id="GO:0005886">
    <property type="term" value="C:plasma membrane"/>
    <property type="evidence" value="ECO:0007669"/>
    <property type="project" value="UniProtKB-SubCell"/>
</dbReference>
<keyword evidence="8 12" id="KW-1133">Transmembrane helix</keyword>
<accession>A0AAD9CWL8</accession>
<dbReference type="SMART" id="SM00382">
    <property type="entry name" value="AAA"/>
    <property type="match status" value="2"/>
</dbReference>
<evidence type="ECO:0000256" key="12">
    <source>
        <dbReference type="SAM" id="Phobius"/>
    </source>
</evidence>
<dbReference type="Pfam" id="PF00005">
    <property type="entry name" value="ABC_tran"/>
    <property type="match status" value="2"/>
</dbReference>
<dbReference type="InterPro" id="IPR036640">
    <property type="entry name" value="ABC1_TM_sf"/>
</dbReference>
<feature type="transmembrane region" description="Helical" evidence="12">
    <location>
        <begin position="418"/>
        <end position="438"/>
    </location>
</feature>
<dbReference type="GO" id="GO:0090374">
    <property type="term" value="P:oligopeptide export from mitochondrion"/>
    <property type="evidence" value="ECO:0007669"/>
    <property type="project" value="TreeGrafter"/>
</dbReference>
<evidence type="ECO:0000256" key="1">
    <source>
        <dbReference type="ARBA" id="ARBA00004651"/>
    </source>
</evidence>
<dbReference type="PROSITE" id="PS50929">
    <property type="entry name" value="ABC_TM1F"/>
    <property type="match status" value="2"/>
</dbReference>
<sequence length="1386" mass="150720">MSERDNPDPVRDGQPNLPTDPVAHAIESEKDNINRQAETIPSGVPYPTVMAPVTPDPLPATSPDDIVPRTSNEKPHSSSSSGASTVAEKKKPFSFGRKKKQREAEEKKAKEKEKEAEQLKPVGLFQLFRFAKPHEKILNIFGLILAAASGAAQPLMTLIFGRLTNDFTNYAKYANQVAAGGGNANSAALLEQAKQELKTSAGHNALYLLALGIGMFLTTWAYMFIWTWSGEVNAKRIREKYLHATLRQDIAYFDDLGAGEVATRIQSDCLLVQEGTSERVAISVTFLSTFLTGFILAIARGWRLALVCSCILPFIMMCGITMQVLMRKWLGQTLEDSGKAGGIAEEVISSIRTIHAFGTSRELQGKFNKHIDHLRYAGKKSTTGETFGLGAIFFVVYATYGLAFWYGAILVYQGRANVGVVINVFMSILIGSFSLAMLAPEVQAIGKACSAAAKLFSTIDRVPPIDSADPGGLKPDVVHGTISFENVKFHYPSRPNVPILKGLTTSFPAGHTVALVGASGSGKSTVISLVERFYDPIEGCVKLDGVNIKDLNLKWLRQQIGLVSQEPTLFGDTVRGNVEHGLIGSKYEFASDAEKFELVKKACIDANAHDFILKLPKGYDTHVGERGMLLSGGQKQRVAIARAIVSDPRILLLDEATSALDTQSEGIVQDALDKAAKGRTTITIAHRLSTIRDADVILVMGGGEILEQGNHDSLLANENGPYAQLVATQALNTAVQEGQKVEDPDEPFKAPIESPTGEKGPGLMRAITGRSLASVAMAKAKAEEAAESERNKPKFKWSFYLRLLKINKEEKWLYIIGTLGAMASGMVYPALSILFGAALTDFQIVDLGELKAQLQRKALWYFISAIFSAIAIGVQINGFSRTGWELTAKLRKMQFAAVIRHDISWFDEEKNSTGSVTAGLSEQPQRIQGLFGVTMGSIIQSLTTLLGGCIIGLCYGPLLALVGIACIPLLVSSGYIRLRVVVLKDQKLKDVHAESAQLASEAASAVRTVASLTREDEMDRIYADALKEPMRKSIRGSFKSQALYAASQGMSFLIIALVFYIGALWIISGRYTTSQFFTVLTAVIFASIQAGNVFNFVPDASKTNVAAAEIFRLLDNKPVVDPLSQEGIHLDPEKVIGHIRMEGIHFRYPTRPDIRVLRDLTLDVPAGTYVALVGPSGCGKSTTIQLLERFYDPLIGRVTLDGVDLRDLNVASFRSNMALVSQEPTLYAGSVRFNILIGSNKPIAEVTEDEIITACKDANIYDFIMSLPDGFDTEVGGKGSQLSGGQKQRIAIARALIRNPKVLLLDEATSALDSQSERVVQDALDKASRGRTTIAIAHRLSTIQKADIIYCFSEGKVAEKGTHAELLAMKGAYYELVQMQNLSRQN</sequence>
<comment type="similarity">
    <text evidence="2">Belongs to the ABC transporter superfamily. ABCB family. Multidrug resistance exporter (TC 3.A.1.201) subfamily.</text>
</comment>
<dbReference type="SUPFAM" id="SSF90123">
    <property type="entry name" value="ABC transporter transmembrane region"/>
    <property type="match status" value="2"/>
</dbReference>
<keyword evidence="9 12" id="KW-0472">Membrane</keyword>
<dbReference type="GO" id="GO:0015421">
    <property type="term" value="F:ABC-type oligopeptide transporter activity"/>
    <property type="evidence" value="ECO:0007669"/>
    <property type="project" value="TreeGrafter"/>
</dbReference>